<dbReference type="SUPFAM" id="SSF49785">
    <property type="entry name" value="Galactose-binding domain-like"/>
    <property type="match status" value="1"/>
</dbReference>
<dbReference type="EMBL" id="CAKMMF010000041">
    <property type="protein sequence ID" value="CAH1223360.1"/>
    <property type="molecule type" value="Genomic_DNA"/>
</dbReference>
<accession>A0ABN8H0A5</accession>
<feature type="region of interest" description="Disordered" evidence="1">
    <location>
        <begin position="17"/>
        <end position="40"/>
    </location>
</feature>
<sequence>MIKLQYSPYLNAFETPRGLTEGGTVTVSSSNSPAGEEKEQAFDNSEATKWLLINNTGWIQYQFAGTDAHAVTSYKITSANDEPDRDPLGWTLSGSNDGTNWTTVDTRSNQDFQNRYQTNTYTFSNTTAYKYYRFDFSNNSGGLLQVAEIRLYE</sequence>
<gene>
    <name evidence="3" type="ORF">PAECIP111893_04964</name>
</gene>
<feature type="domain" description="F5/8 type C" evidence="2">
    <location>
        <begin position="12"/>
        <end position="153"/>
    </location>
</feature>
<evidence type="ECO:0000256" key="1">
    <source>
        <dbReference type="SAM" id="MobiDB-lite"/>
    </source>
</evidence>
<dbReference type="InterPro" id="IPR000421">
    <property type="entry name" value="FA58C"/>
</dbReference>
<evidence type="ECO:0000259" key="2">
    <source>
        <dbReference type="PROSITE" id="PS50022"/>
    </source>
</evidence>
<dbReference type="PROSITE" id="PS50022">
    <property type="entry name" value="FA58C_3"/>
    <property type="match status" value="1"/>
</dbReference>
<dbReference type="InterPro" id="IPR008979">
    <property type="entry name" value="Galactose-bd-like_sf"/>
</dbReference>
<comment type="caution">
    <text evidence="3">The sequence shown here is derived from an EMBL/GenBank/DDBJ whole genome shotgun (WGS) entry which is preliminary data.</text>
</comment>
<proteinExistence type="predicted"/>
<reference evidence="3" key="1">
    <citation type="submission" date="2022-01" db="EMBL/GenBank/DDBJ databases">
        <authorList>
            <person name="Criscuolo A."/>
        </authorList>
    </citation>
    <scope>NUCLEOTIDE SEQUENCE</scope>
    <source>
        <strain evidence="3">CIP111893</strain>
    </source>
</reference>
<dbReference type="Proteomes" id="UP000838686">
    <property type="component" value="Unassembled WGS sequence"/>
</dbReference>
<dbReference type="Gene3D" id="2.60.120.260">
    <property type="entry name" value="Galactose-binding domain-like"/>
    <property type="match status" value="1"/>
</dbReference>
<dbReference type="Pfam" id="PF00754">
    <property type="entry name" value="F5_F8_type_C"/>
    <property type="match status" value="1"/>
</dbReference>
<keyword evidence="4" id="KW-1185">Reference proteome</keyword>
<protein>
    <recommendedName>
        <fullName evidence="2">F5/8 type C domain-containing protein</fullName>
    </recommendedName>
</protein>
<organism evidence="3 4">
    <name type="scientific">Paenibacillus plantiphilus</name>
    <dbReference type="NCBI Taxonomy" id="2905650"/>
    <lineage>
        <taxon>Bacteria</taxon>
        <taxon>Bacillati</taxon>
        <taxon>Bacillota</taxon>
        <taxon>Bacilli</taxon>
        <taxon>Bacillales</taxon>
        <taxon>Paenibacillaceae</taxon>
        <taxon>Paenibacillus</taxon>
    </lineage>
</organism>
<evidence type="ECO:0000313" key="3">
    <source>
        <dbReference type="EMBL" id="CAH1223360.1"/>
    </source>
</evidence>
<dbReference type="RefSeq" id="WP_236346672.1">
    <property type="nucleotide sequence ID" value="NZ_CAKMMF010000041.1"/>
</dbReference>
<feature type="compositionally biased region" description="Polar residues" evidence="1">
    <location>
        <begin position="23"/>
        <end position="33"/>
    </location>
</feature>
<evidence type="ECO:0000313" key="4">
    <source>
        <dbReference type="Proteomes" id="UP000838686"/>
    </source>
</evidence>
<name>A0ABN8H0A5_9BACL</name>